<reference evidence="8" key="1">
    <citation type="submission" date="2021-12" db="EMBL/GenBank/DDBJ databases">
        <title>Curvularia clavata genome.</title>
        <authorList>
            <person name="Cao Y."/>
        </authorList>
    </citation>
    <scope>NUCLEOTIDE SEQUENCE</scope>
    <source>
        <strain evidence="8">Yc1106</strain>
    </source>
</reference>
<evidence type="ECO:0000256" key="5">
    <source>
        <dbReference type="ARBA" id="ARBA00023098"/>
    </source>
</evidence>
<evidence type="ECO:0000256" key="3">
    <source>
        <dbReference type="ARBA" id="ARBA00022955"/>
    </source>
</evidence>
<dbReference type="VEuPathDB" id="FungiDB:yc1106_08717"/>
<feature type="region of interest" description="Disordered" evidence="7">
    <location>
        <begin position="428"/>
        <end position="452"/>
    </location>
</feature>
<keyword evidence="4" id="KW-0560">Oxidoreductase</keyword>
<dbReference type="SUPFAM" id="SSF51735">
    <property type="entry name" value="NAD(P)-binding Rossmann-fold domains"/>
    <property type="match status" value="1"/>
</dbReference>
<organism evidence="8 9">
    <name type="scientific">Curvularia clavata</name>
    <dbReference type="NCBI Taxonomy" id="95742"/>
    <lineage>
        <taxon>Eukaryota</taxon>
        <taxon>Fungi</taxon>
        <taxon>Dikarya</taxon>
        <taxon>Ascomycota</taxon>
        <taxon>Pezizomycotina</taxon>
        <taxon>Dothideomycetes</taxon>
        <taxon>Pleosporomycetidae</taxon>
        <taxon>Pleosporales</taxon>
        <taxon>Pleosporineae</taxon>
        <taxon>Pleosporaceae</taxon>
        <taxon>Curvularia</taxon>
    </lineage>
</organism>
<comment type="similarity">
    <text evidence="6">Belongs to the short-chain dehydrogenases/reductases (SDR) family. ERG27 subfamily.</text>
</comment>
<dbReference type="PANTHER" id="PTHR43647">
    <property type="entry name" value="DEHYDROGENASE"/>
    <property type="match status" value="1"/>
</dbReference>
<keyword evidence="9" id="KW-1185">Reference proteome</keyword>
<evidence type="ECO:0000256" key="1">
    <source>
        <dbReference type="ARBA" id="ARBA00022516"/>
    </source>
</evidence>
<evidence type="ECO:0000256" key="6">
    <source>
        <dbReference type="ARBA" id="ARBA00023593"/>
    </source>
</evidence>
<dbReference type="GO" id="GO:0005741">
    <property type="term" value="C:mitochondrial outer membrane"/>
    <property type="evidence" value="ECO:0007669"/>
    <property type="project" value="TreeGrafter"/>
</dbReference>
<keyword evidence="2" id="KW-0521">NADP</keyword>
<evidence type="ECO:0000313" key="9">
    <source>
        <dbReference type="Proteomes" id="UP001056012"/>
    </source>
</evidence>
<dbReference type="InterPro" id="IPR036291">
    <property type="entry name" value="NAD(P)-bd_dom_sf"/>
</dbReference>
<keyword evidence="1" id="KW-0444">Lipid biosynthesis</keyword>
<dbReference type="GO" id="GO:0005789">
    <property type="term" value="C:endoplasmic reticulum membrane"/>
    <property type="evidence" value="ECO:0007669"/>
    <property type="project" value="TreeGrafter"/>
</dbReference>
<dbReference type="InterPro" id="IPR051593">
    <property type="entry name" value="Ergosterol_Biosynth_ERG27"/>
</dbReference>
<dbReference type="GO" id="GO:0005811">
    <property type="term" value="C:lipid droplet"/>
    <property type="evidence" value="ECO:0007669"/>
    <property type="project" value="TreeGrafter"/>
</dbReference>
<sequence>MEDAVQWSEVKCNVDALGSDWLTRAPSFRGGIVHRSALFFIRSTYLPNMSPPQDIPTPDNGFYVLVTGANSGLGLGIGTRLIDEFLQTRPQNESLVLIITTRDQRKGDTTIEKLEQHLRKVIRRHEQKLPGIAPVLQNRVYFRQERLDLLSLVSVQKLSKKLRDTTPKLDVLICNAGIGGWTGVNWPLAIWSILTDWHNAITWPTYKMSGIGWLAKPQIPAEKKVEEPPLGEVFCANVFGHYMLGHYLAPLLARHSKVDTARGRMIWVSSLEAYDHIFDVEDIQGITSDMPYEVSKRLTDVLAISSAQPYTSETVNHYLQDAEADEKTTKPRLYVTHPGICGTSIMPLPVILEWCMLIAFYLARWVGSQWHTITVEKGATAMVWLALASQNTLDEMEAKEGVGKWGSATDFWGQERVDRTEVPGWGWGGKIGETRPRRRRDPYAKDLSKESQERFAETGKRCWKEMERLRVEWEDRLRQAGVGVDM</sequence>
<keyword evidence="3" id="KW-0752">Steroid biosynthesis</keyword>
<dbReference type="OrthoDB" id="9989144at2759"/>
<proteinExistence type="inferred from homology"/>
<dbReference type="GO" id="GO:0006696">
    <property type="term" value="P:ergosterol biosynthetic process"/>
    <property type="evidence" value="ECO:0007669"/>
    <property type="project" value="TreeGrafter"/>
</dbReference>
<protein>
    <recommendedName>
        <fullName evidence="10">3-keto-steroid reductase</fullName>
    </recommendedName>
</protein>
<keyword evidence="5" id="KW-0443">Lipid metabolism</keyword>
<name>A0A9Q9DUV1_CURCL</name>
<evidence type="ECO:0000313" key="8">
    <source>
        <dbReference type="EMBL" id="USP81443.1"/>
    </source>
</evidence>
<dbReference type="PANTHER" id="PTHR43647:SF1">
    <property type="entry name" value="3-KETO-STEROID REDUCTASE ERG27"/>
    <property type="match status" value="1"/>
</dbReference>
<dbReference type="AlphaFoldDB" id="A0A9Q9DUV1"/>
<dbReference type="GO" id="GO:0000253">
    <property type="term" value="F:3-beta-hydroxysteroid 3-dehydrogenase (NADP+) activity"/>
    <property type="evidence" value="ECO:0007669"/>
    <property type="project" value="TreeGrafter"/>
</dbReference>
<gene>
    <name evidence="8" type="ORF">yc1106_08717</name>
</gene>
<feature type="compositionally biased region" description="Basic and acidic residues" evidence="7">
    <location>
        <begin position="441"/>
        <end position="452"/>
    </location>
</feature>
<evidence type="ECO:0000256" key="7">
    <source>
        <dbReference type="SAM" id="MobiDB-lite"/>
    </source>
</evidence>
<dbReference type="EMBL" id="CP089280">
    <property type="protein sequence ID" value="USP81443.1"/>
    <property type="molecule type" value="Genomic_DNA"/>
</dbReference>
<dbReference type="Gene3D" id="3.40.50.720">
    <property type="entry name" value="NAD(P)-binding Rossmann-like Domain"/>
    <property type="match status" value="1"/>
</dbReference>
<dbReference type="Proteomes" id="UP001056012">
    <property type="component" value="Chromosome 7"/>
</dbReference>
<evidence type="ECO:0008006" key="10">
    <source>
        <dbReference type="Google" id="ProtNLM"/>
    </source>
</evidence>
<accession>A0A9Q9DUV1</accession>
<evidence type="ECO:0000256" key="2">
    <source>
        <dbReference type="ARBA" id="ARBA00022857"/>
    </source>
</evidence>
<evidence type="ECO:0000256" key="4">
    <source>
        <dbReference type="ARBA" id="ARBA00023002"/>
    </source>
</evidence>